<evidence type="ECO:0000256" key="1">
    <source>
        <dbReference type="ARBA" id="ARBA00023239"/>
    </source>
</evidence>
<dbReference type="InterPro" id="IPR032466">
    <property type="entry name" value="Metal_Hydrolase"/>
</dbReference>
<dbReference type="AlphaFoldDB" id="A0A6J6IKM3"/>
<sequence>MGPKSLSMNALNAADSPYRKYFRTPSESESEKQMNINDMVLLSIDDHIIEGPDTFAKHFPESMKDQAPKLMKHPDNPDVDAWMFQGVSVGSPGLSAVVSWPKEEWSFDPTDISEMRPGTYDIHQRVRDMNVNGVLAGMNFPTFPGFAGTHLATLPDKKLSLVAIKAYNDYLLDELVGAYPGRFIPMGIIPFFDVDESVKEINRLAAKGVGCRSITMPETPYGVGMPDFSTGYWDPIFKALVDTDMVASMHIGGGFGLIKRPPVTLPDDIVILAALVSTIAASDLLTSGVLKRIPDIKFAMSEGGLGWIPFLLDRMDRHMVNHSWTHLDSLPKGKTPTEVWKDNFLACFITEPTALLTRERYGTHTIGWECDYPHSDCTWPYSPELLLKELEAAHCSDKEIDMITHENVANFFNWDPFKHTPRDQATVGGLRALATDVDTNETSKAQYRQRYEAARA</sequence>
<dbReference type="GO" id="GO:0005737">
    <property type="term" value="C:cytoplasm"/>
    <property type="evidence" value="ECO:0007669"/>
    <property type="project" value="TreeGrafter"/>
</dbReference>
<dbReference type="Gene3D" id="3.20.20.140">
    <property type="entry name" value="Metal-dependent hydrolases"/>
    <property type="match status" value="1"/>
</dbReference>
<dbReference type="PANTHER" id="PTHR21240:SF28">
    <property type="entry name" value="ISO-OROTATE DECARBOXYLASE (EUROFUNG)"/>
    <property type="match status" value="1"/>
</dbReference>
<feature type="domain" description="Amidohydrolase-related" evidence="2">
    <location>
        <begin position="125"/>
        <end position="413"/>
    </location>
</feature>
<protein>
    <submittedName>
        <fullName evidence="3">Unannotated protein</fullName>
    </submittedName>
</protein>
<dbReference type="GO" id="GO:0016787">
    <property type="term" value="F:hydrolase activity"/>
    <property type="evidence" value="ECO:0007669"/>
    <property type="project" value="InterPro"/>
</dbReference>
<evidence type="ECO:0000259" key="2">
    <source>
        <dbReference type="Pfam" id="PF04909"/>
    </source>
</evidence>
<dbReference type="InterPro" id="IPR006680">
    <property type="entry name" value="Amidohydro-rel"/>
</dbReference>
<proteinExistence type="predicted"/>
<dbReference type="EMBL" id="CAEZVB010000057">
    <property type="protein sequence ID" value="CAB4624939.1"/>
    <property type="molecule type" value="Genomic_DNA"/>
</dbReference>
<keyword evidence="1" id="KW-0456">Lyase</keyword>
<organism evidence="3">
    <name type="scientific">freshwater metagenome</name>
    <dbReference type="NCBI Taxonomy" id="449393"/>
    <lineage>
        <taxon>unclassified sequences</taxon>
        <taxon>metagenomes</taxon>
        <taxon>ecological metagenomes</taxon>
    </lineage>
</organism>
<reference evidence="3" key="1">
    <citation type="submission" date="2020-05" db="EMBL/GenBank/DDBJ databases">
        <authorList>
            <person name="Chiriac C."/>
            <person name="Salcher M."/>
            <person name="Ghai R."/>
            <person name="Kavagutti S V."/>
        </authorList>
    </citation>
    <scope>NUCLEOTIDE SEQUENCE</scope>
</reference>
<evidence type="ECO:0000313" key="3">
    <source>
        <dbReference type="EMBL" id="CAB4624939.1"/>
    </source>
</evidence>
<accession>A0A6J6IKM3</accession>
<dbReference type="PANTHER" id="PTHR21240">
    <property type="entry name" value="2-AMINO-3-CARBOXYLMUCONATE-6-SEMIALDEHYDE DECARBOXYLASE"/>
    <property type="match status" value="1"/>
</dbReference>
<name>A0A6J6IKM3_9ZZZZ</name>
<dbReference type="SUPFAM" id="SSF51556">
    <property type="entry name" value="Metallo-dependent hydrolases"/>
    <property type="match status" value="1"/>
</dbReference>
<gene>
    <name evidence="3" type="ORF">UFOPK1908_01114</name>
</gene>
<dbReference type="GO" id="GO:0019748">
    <property type="term" value="P:secondary metabolic process"/>
    <property type="evidence" value="ECO:0007669"/>
    <property type="project" value="TreeGrafter"/>
</dbReference>
<dbReference type="GO" id="GO:0016831">
    <property type="term" value="F:carboxy-lyase activity"/>
    <property type="evidence" value="ECO:0007669"/>
    <property type="project" value="InterPro"/>
</dbReference>
<dbReference type="InterPro" id="IPR032465">
    <property type="entry name" value="ACMSD"/>
</dbReference>
<dbReference type="Pfam" id="PF04909">
    <property type="entry name" value="Amidohydro_2"/>
    <property type="match status" value="1"/>
</dbReference>